<dbReference type="EMBL" id="LAZR01023813">
    <property type="protein sequence ID" value="KKL77230.1"/>
    <property type="molecule type" value="Genomic_DNA"/>
</dbReference>
<reference evidence="1" key="1">
    <citation type="journal article" date="2015" name="Nature">
        <title>Complex archaea that bridge the gap between prokaryotes and eukaryotes.</title>
        <authorList>
            <person name="Spang A."/>
            <person name="Saw J.H."/>
            <person name="Jorgensen S.L."/>
            <person name="Zaremba-Niedzwiedzka K."/>
            <person name="Martijn J."/>
            <person name="Lind A.E."/>
            <person name="van Eijk R."/>
            <person name="Schleper C."/>
            <person name="Guy L."/>
            <person name="Ettema T.J."/>
        </authorList>
    </citation>
    <scope>NUCLEOTIDE SEQUENCE</scope>
</reference>
<proteinExistence type="predicted"/>
<gene>
    <name evidence="1" type="ORF">LCGC14_2036960</name>
</gene>
<organism evidence="1">
    <name type="scientific">marine sediment metagenome</name>
    <dbReference type="NCBI Taxonomy" id="412755"/>
    <lineage>
        <taxon>unclassified sequences</taxon>
        <taxon>metagenomes</taxon>
        <taxon>ecological metagenomes</taxon>
    </lineage>
</organism>
<dbReference type="AlphaFoldDB" id="A0A0F9H6G4"/>
<accession>A0A0F9H6G4</accession>
<evidence type="ECO:0000313" key="1">
    <source>
        <dbReference type="EMBL" id="KKL77230.1"/>
    </source>
</evidence>
<protein>
    <submittedName>
        <fullName evidence="1">Uncharacterized protein</fullName>
    </submittedName>
</protein>
<name>A0A0F9H6G4_9ZZZZ</name>
<comment type="caution">
    <text evidence="1">The sequence shown here is derived from an EMBL/GenBank/DDBJ whole genome shotgun (WGS) entry which is preliminary data.</text>
</comment>
<sequence>MSGKTGTAPGTTTITLPGGKSISFADWIDNWHWTMIELENGDNETLNAFVAGKSQPITGGTRGMTLVDTNIPGSGLTGLPKSWEFMIYGLAFEFMRVMRADAGETNPRLSSFSDPLTLRTYFEVTRRIYNKYVYNQKMYSEGLIGDYPAGHGVSLVTTNAATEIANNGIASPRDRVALVIPIEEEELLGYEMQITPVIPLVIAQPASDGGTILSFLDLRPIKNGLIKRQVT</sequence>